<organism evidence="1">
    <name type="scientific">viral metagenome</name>
    <dbReference type="NCBI Taxonomy" id="1070528"/>
    <lineage>
        <taxon>unclassified sequences</taxon>
        <taxon>metagenomes</taxon>
        <taxon>organismal metagenomes</taxon>
    </lineage>
</organism>
<reference evidence="1" key="1">
    <citation type="submission" date="2020-03" db="EMBL/GenBank/DDBJ databases">
        <title>The deep terrestrial virosphere.</title>
        <authorList>
            <person name="Holmfeldt K."/>
            <person name="Nilsson E."/>
            <person name="Simone D."/>
            <person name="Lopez-Fernandez M."/>
            <person name="Wu X."/>
            <person name="de Brujin I."/>
            <person name="Lundin D."/>
            <person name="Andersson A."/>
            <person name="Bertilsson S."/>
            <person name="Dopson M."/>
        </authorList>
    </citation>
    <scope>NUCLEOTIDE SEQUENCE</scope>
    <source>
        <strain evidence="1">MM415B00433</strain>
    </source>
</reference>
<dbReference type="EMBL" id="MT141532">
    <property type="protein sequence ID" value="QJA65103.1"/>
    <property type="molecule type" value="Genomic_DNA"/>
</dbReference>
<gene>
    <name evidence="1" type="ORF">MM415B00433_0011</name>
</gene>
<dbReference type="InterPro" id="IPR029044">
    <property type="entry name" value="Nucleotide-diphossugar_trans"/>
</dbReference>
<proteinExistence type="predicted"/>
<accession>A0A6M3J5I1</accession>
<dbReference type="AlphaFoldDB" id="A0A6M3J5I1"/>
<dbReference type="SUPFAM" id="SSF53448">
    <property type="entry name" value="Nucleotide-diphospho-sugar transferases"/>
    <property type="match status" value="1"/>
</dbReference>
<evidence type="ECO:0008006" key="2">
    <source>
        <dbReference type="Google" id="ProtNLM"/>
    </source>
</evidence>
<name>A0A6M3J5I1_9ZZZZ</name>
<protein>
    <recommendedName>
        <fullName evidence="2">Glycosyltransferase</fullName>
    </recommendedName>
</protein>
<sequence length="202" mass="23500">MAVDNSYDESYVEYIRAFGWDVGHIDPRGKSNQVYIWESQDLLRRKFLESDCEYYFSLESDIFPPFDIVERLIAHELPIVGVPYFIDLGKASYLLIQQLDVGISPKLDLTGYNMHPIASFMLMDGRLKLTNGNGIGCTLIHRDVIESVPFRIVDGMIYHSDSYFYEDLFLMGIENYIDTSIHIQHRNSDWGKITDMDYKENK</sequence>
<evidence type="ECO:0000313" key="1">
    <source>
        <dbReference type="EMBL" id="QJA65103.1"/>
    </source>
</evidence>